<keyword evidence="3" id="KW-1185">Reference proteome</keyword>
<feature type="region of interest" description="Disordered" evidence="1">
    <location>
        <begin position="61"/>
        <end position="128"/>
    </location>
</feature>
<evidence type="ECO:0000313" key="3">
    <source>
        <dbReference type="Proteomes" id="UP000011083"/>
    </source>
</evidence>
<dbReference type="AlphaFoldDB" id="L8GDU3"/>
<dbReference type="VEuPathDB" id="AmoebaDB:ACA1_389030"/>
<organism evidence="2 3">
    <name type="scientific">Acanthamoeba castellanii (strain ATCC 30010 / Neff)</name>
    <dbReference type="NCBI Taxonomy" id="1257118"/>
    <lineage>
        <taxon>Eukaryota</taxon>
        <taxon>Amoebozoa</taxon>
        <taxon>Discosea</taxon>
        <taxon>Longamoebia</taxon>
        <taxon>Centramoebida</taxon>
        <taxon>Acanthamoebidae</taxon>
        <taxon>Acanthamoeba</taxon>
    </lineage>
</organism>
<sequence>MRRSLLPKVGPVGELIAKATADWRLYKVNVELHLRGHGAGGRWELVEVVLVPSWSAARSTATTRASGTRANTAPHDTPSIPVARRAEATAVEREEAADSSKSQAGARARVGSYKQHMRGSVGARPAHAWRRAGLSRSAGGRALHARTGRGWACRPVAGTHGQRPGLD</sequence>
<dbReference type="GeneID" id="14911623"/>
<reference evidence="2 3" key="1">
    <citation type="journal article" date="2013" name="Genome Biol.">
        <title>Genome of Acanthamoeba castellanii highlights extensive lateral gene transfer and early evolution of tyrosine kinase signaling.</title>
        <authorList>
            <person name="Clarke M."/>
            <person name="Lohan A.J."/>
            <person name="Liu B."/>
            <person name="Lagkouvardos I."/>
            <person name="Roy S."/>
            <person name="Zafar N."/>
            <person name="Bertelli C."/>
            <person name="Schilde C."/>
            <person name="Kianianmomeni A."/>
            <person name="Burglin T.R."/>
            <person name="Frech C."/>
            <person name="Turcotte B."/>
            <person name="Kopec K.O."/>
            <person name="Synnott J.M."/>
            <person name="Choo C."/>
            <person name="Paponov I."/>
            <person name="Finkler A."/>
            <person name="Soon Heng Tan C."/>
            <person name="Hutchins A.P."/>
            <person name="Weinmeier T."/>
            <person name="Rattei T."/>
            <person name="Chu J.S."/>
            <person name="Gimenez G."/>
            <person name="Irimia M."/>
            <person name="Rigden D.J."/>
            <person name="Fitzpatrick D.A."/>
            <person name="Lorenzo-Morales J."/>
            <person name="Bateman A."/>
            <person name="Chiu C.H."/>
            <person name="Tang P."/>
            <person name="Hegemann P."/>
            <person name="Fromm H."/>
            <person name="Raoult D."/>
            <person name="Greub G."/>
            <person name="Miranda-Saavedra D."/>
            <person name="Chen N."/>
            <person name="Nash P."/>
            <person name="Ginger M.L."/>
            <person name="Horn M."/>
            <person name="Schaap P."/>
            <person name="Caler L."/>
            <person name="Loftus B."/>
        </authorList>
    </citation>
    <scope>NUCLEOTIDE SEQUENCE [LARGE SCALE GENOMIC DNA]</scope>
    <source>
        <strain evidence="2 3">Neff</strain>
    </source>
</reference>
<dbReference type="Proteomes" id="UP000011083">
    <property type="component" value="Unassembled WGS sequence"/>
</dbReference>
<name>L8GDU3_ACACF</name>
<dbReference type="KEGG" id="acan:ACA1_389030"/>
<evidence type="ECO:0000256" key="1">
    <source>
        <dbReference type="SAM" id="MobiDB-lite"/>
    </source>
</evidence>
<accession>L8GDU3</accession>
<evidence type="ECO:0000313" key="2">
    <source>
        <dbReference type="EMBL" id="ELR11192.1"/>
    </source>
</evidence>
<protein>
    <submittedName>
        <fullName evidence="2">Uncharacterized protein</fullName>
    </submittedName>
</protein>
<proteinExistence type="predicted"/>
<feature type="compositionally biased region" description="Basic and acidic residues" evidence="1">
    <location>
        <begin position="84"/>
        <end position="98"/>
    </location>
</feature>
<feature type="compositionally biased region" description="Low complexity" evidence="1">
    <location>
        <begin position="61"/>
        <end position="73"/>
    </location>
</feature>
<dbReference type="RefSeq" id="XP_004333205.1">
    <property type="nucleotide sequence ID" value="XM_004333157.1"/>
</dbReference>
<dbReference type="EMBL" id="KB008156">
    <property type="protein sequence ID" value="ELR11192.1"/>
    <property type="molecule type" value="Genomic_DNA"/>
</dbReference>
<gene>
    <name evidence="2" type="ORF">ACA1_389030</name>
</gene>